<dbReference type="EMBL" id="MT141153">
    <property type="protein sequence ID" value="QJA55349.1"/>
    <property type="molecule type" value="Genomic_DNA"/>
</dbReference>
<name>A0A6M3ID36_9ZZZZ</name>
<evidence type="ECO:0000313" key="1">
    <source>
        <dbReference type="EMBL" id="QJA55349.1"/>
    </source>
</evidence>
<sequence length="172" mass="19562">MADIERLLLLLLVPSAILLVLTSSEQQEQTEDQPTVAKAGKETYYLEFNKDEIMKGLVATEEHFRNVSEDNTEIQKGYLNCVVKHLISVESHGDEAISHSQVTVNECTSNNFKQLRNQTRALRRDVQEGSITPGQGITRTREIRRFFESFNPEFDISRCKACSIEVELVTTI</sequence>
<accession>A0A6M3ID36</accession>
<dbReference type="AlphaFoldDB" id="A0A6M3ID36"/>
<gene>
    <name evidence="1" type="ORF">MM415B02061_0007</name>
</gene>
<proteinExistence type="predicted"/>
<protein>
    <submittedName>
        <fullName evidence="1">Uncharacterized protein</fullName>
    </submittedName>
</protein>
<organism evidence="1">
    <name type="scientific">viral metagenome</name>
    <dbReference type="NCBI Taxonomy" id="1070528"/>
    <lineage>
        <taxon>unclassified sequences</taxon>
        <taxon>metagenomes</taxon>
        <taxon>organismal metagenomes</taxon>
    </lineage>
</organism>
<reference evidence="1" key="1">
    <citation type="submission" date="2020-03" db="EMBL/GenBank/DDBJ databases">
        <title>The deep terrestrial virosphere.</title>
        <authorList>
            <person name="Holmfeldt K."/>
            <person name="Nilsson E."/>
            <person name="Simone D."/>
            <person name="Lopez-Fernandez M."/>
            <person name="Wu X."/>
            <person name="de Brujin I."/>
            <person name="Lundin D."/>
            <person name="Andersson A."/>
            <person name="Bertilsson S."/>
            <person name="Dopson M."/>
        </authorList>
    </citation>
    <scope>NUCLEOTIDE SEQUENCE</scope>
    <source>
        <strain evidence="1">MM415B02061</strain>
    </source>
</reference>